<proteinExistence type="predicted"/>
<reference evidence="2" key="1">
    <citation type="submission" date="2016-01" db="EMBL/GenBank/DDBJ databases">
        <authorList>
            <person name="Regsiter A."/>
            <person name="william w."/>
        </authorList>
    </citation>
    <scope>NUCLEOTIDE SEQUENCE [LARGE SCALE GENOMIC DNA]</scope>
    <source>
        <strain evidence="2">CFBP 6623</strain>
    </source>
</reference>
<evidence type="ECO:0000313" key="1">
    <source>
        <dbReference type="EMBL" id="CUX30764.1"/>
    </source>
</evidence>
<protein>
    <submittedName>
        <fullName evidence="1">Uncharacterized protein</fullName>
    </submittedName>
</protein>
<name>A0A1S7Q458_9HYPH</name>
<dbReference type="AlphaFoldDB" id="A0A1S7Q458"/>
<organism evidence="1 2">
    <name type="scientific">Agrobacterium tomkonis CFBP 6623</name>
    <dbReference type="NCBI Taxonomy" id="1183432"/>
    <lineage>
        <taxon>Bacteria</taxon>
        <taxon>Pseudomonadati</taxon>
        <taxon>Pseudomonadota</taxon>
        <taxon>Alphaproteobacteria</taxon>
        <taxon>Hyphomicrobiales</taxon>
        <taxon>Rhizobiaceae</taxon>
        <taxon>Rhizobium/Agrobacterium group</taxon>
        <taxon>Agrobacterium</taxon>
        <taxon>Agrobacterium tumefaciens complex</taxon>
    </lineage>
</organism>
<gene>
    <name evidence="1" type="ORF">AGR3A_Cc40038</name>
</gene>
<evidence type="ECO:0000313" key="2">
    <source>
        <dbReference type="Proteomes" id="UP000191988"/>
    </source>
</evidence>
<dbReference type="Proteomes" id="UP000191988">
    <property type="component" value="Unassembled WGS sequence"/>
</dbReference>
<accession>A0A1S7Q458</accession>
<keyword evidence="2" id="KW-1185">Reference proteome</keyword>
<dbReference type="EMBL" id="FBWK01000034">
    <property type="protein sequence ID" value="CUX30764.1"/>
    <property type="molecule type" value="Genomic_DNA"/>
</dbReference>
<sequence length="82" mass="9009">MMPSMAAQNRKPYVAQHFMIQNAALGATDQNCCTLIGNMAAAILKALETNTIENILQIGDLFWRQLCADSFKSCVRQGSSSR</sequence>